<proteinExistence type="predicted"/>
<dbReference type="AlphaFoldDB" id="A0A420EHV5"/>
<dbReference type="SUPFAM" id="SSF51695">
    <property type="entry name" value="PLC-like phosphodiesterases"/>
    <property type="match status" value="1"/>
</dbReference>
<evidence type="ECO:0000259" key="1">
    <source>
        <dbReference type="PROSITE" id="PS51704"/>
    </source>
</evidence>
<feature type="domain" description="GP-PDE" evidence="1">
    <location>
        <begin position="1"/>
        <end position="239"/>
    </location>
</feature>
<name>A0A420EHV5_9ALTE</name>
<dbReference type="InterPro" id="IPR030395">
    <property type="entry name" value="GP_PDE_dom"/>
</dbReference>
<accession>A0A420EHV5</accession>
<gene>
    <name evidence="2" type="ORF">DBZ36_07265</name>
</gene>
<dbReference type="GO" id="GO:0006629">
    <property type="term" value="P:lipid metabolic process"/>
    <property type="evidence" value="ECO:0007669"/>
    <property type="project" value="InterPro"/>
</dbReference>
<dbReference type="PANTHER" id="PTHR46211:SF1">
    <property type="entry name" value="GLYCEROPHOSPHODIESTER PHOSPHODIESTERASE, CYTOPLASMIC"/>
    <property type="match status" value="1"/>
</dbReference>
<dbReference type="Proteomes" id="UP000286482">
    <property type="component" value="Unassembled WGS sequence"/>
</dbReference>
<dbReference type="GO" id="GO:0008081">
    <property type="term" value="F:phosphoric diester hydrolase activity"/>
    <property type="evidence" value="ECO:0007669"/>
    <property type="project" value="InterPro"/>
</dbReference>
<dbReference type="PROSITE" id="PS51704">
    <property type="entry name" value="GP_PDE"/>
    <property type="match status" value="1"/>
</dbReference>
<organism evidence="2 3">
    <name type="scientific">Alginatibacterium sediminis</name>
    <dbReference type="NCBI Taxonomy" id="2164068"/>
    <lineage>
        <taxon>Bacteria</taxon>
        <taxon>Pseudomonadati</taxon>
        <taxon>Pseudomonadota</taxon>
        <taxon>Gammaproteobacteria</taxon>
        <taxon>Alteromonadales</taxon>
        <taxon>Alteromonadaceae</taxon>
        <taxon>Alginatibacterium</taxon>
    </lineage>
</organism>
<comment type="caution">
    <text evidence="2">The sequence shown here is derived from an EMBL/GenBank/DDBJ whole genome shotgun (WGS) entry which is preliminary data.</text>
</comment>
<evidence type="ECO:0000313" key="2">
    <source>
        <dbReference type="EMBL" id="RKF20234.1"/>
    </source>
</evidence>
<dbReference type="PANTHER" id="PTHR46211">
    <property type="entry name" value="GLYCEROPHOSPHORYL DIESTER PHOSPHODIESTERASE"/>
    <property type="match status" value="1"/>
</dbReference>
<dbReference type="RefSeq" id="WP_120354239.1">
    <property type="nucleotide sequence ID" value="NZ_RAQO01000004.1"/>
</dbReference>
<evidence type="ECO:0000313" key="3">
    <source>
        <dbReference type="Proteomes" id="UP000286482"/>
    </source>
</evidence>
<dbReference type="EMBL" id="RAQO01000004">
    <property type="protein sequence ID" value="RKF20234.1"/>
    <property type="molecule type" value="Genomic_DNA"/>
</dbReference>
<protein>
    <submittedName>
        <fullName evidence="2">Glycerophosphoryl diester phosphodiesterase</fullName>
    </submittedName>
</protein>
<sequence length="241" mass="27764">MLLTAHRGLSSLAPENTLASISKSKQLGIDWVEIDVQLSFDNVPVVFHDANLLRCCGVNKQVSQLSWDQLKYMDVGSWFRSEFVHESLPSLSQCLELCASLDLSLNLEIKHYQGRDLILLCERIAQCIEQHGFPASQLLFSSFSQQALQIMLERLPNVRRGLLCRRLPPDYLEQLKRCQAYSVHCHFQEISRLQVKHLKQNGYIVACFTPNNPQQVTHLRDWQVDVLITDCPQDFVTQWQL</sequence>
<dbReference type="Gene3D" id="3.20.20.190">
    <property type="entry name" value="Phosphatidylinositol (PI) phosphodiesterase"/>
    <property type="match status" value="1"/>
</dbReference>
<dbReference type="OrthoDB" id="9795622at2"/>
<dbReference type="Pfam" id="PF03009">
    <property type="entry name" value="GDPD"/>
    <property type="match status" value="1"/>
</dbReference>
<keyword evidence="3" id="KW-1185">Reference proteome</keyword>
<dbReference type="InterPro" id="IPR017946">
    <property type="entry name" value="PLC-like_Pdiesterase_TIM-brl"/>
</dbReference>
<reference evidence="2 3" key="1">
    <citation type="submission" date="2018-09" db="EMBL/GenBank/DDBJ databases">
        <authorList>
            <person name="Wang Z."/>
        </authorList>
    </citation>
    <scope>NUCLEOTIDE SEQUENCE [LARGE SCALE GENOMIC DNA]</scope>
    <source>
        <strain evidence="2 3">ALS 81</strain>
    </source>
</reference>